<dbReference type="AlphaFoldDB" id="A0A2N3HZ37"/>
<organism evidence="1 2">
    <name type="scientific">Raineya orbicola</name>
    <dbReference type="NCBI Taxonomy" id="2016530"/>
    <lineage>
        <taxon>Bacteria</taxon>
        <taxon>Pseudomonadati</taxon>
        <taxon>Bacteroidota</taxon>
        <taxon>Cytophagia</taxon>
        <taxon>Cytophagales</taxon>
        <taxon>Raineyaceae</taxon>
        <taxon>Raineya</taxon>
    </lineage>
</organism>
<comment type="caution">
    <text evidence="1">The sequence shown here is derived from an EMBL/GenBank/DDBJ whole genome shotgun (WGS) entry which is preliminary data.</text>
</comment>
<dbReference type="RefSeq" id="WP_101359924.1">
    <property type="nucleotide sequence ID" value="NZ_NKXO01000082.1"/>
</dbReference>
<dbReference type="EMBL" id="NKXO01000082">
    <property type="protein sequence ID" value="PKQ63297.1"/>
    <property type="molecule type" value="Genomic_DNA"/>
</dbReference>
<evidence type="ECO:0000313" key="1">
    <source>
        <dbReference type="EMBL" id="PKQ63297.1"/>
    </source>
</evidence>
<accession>A0A2N3HZ37</accession>
<keyword evidence="2" id="KW-1185">Reference proteome</keyword>
<reference evidence="1 2" key="1">
    <citation type="submission" date="2017-06" db="EMBL/GenBank/DDBJ databases">
        <title>Raineya orbicola gen. nov., sp. nov. a slightly thermophilic bacterium of the phylum Bacteroidetes and the description of Raineyaceae fam. nov.</title>
        <authorList>
            <person name="Albuquerque L."/>
            <person name="Polonia A.R.M."/>
            <person name="Barroso C."/>
            <person name="Froufe H.J.C."/>
            <person name="Lage O."/>
            <person name="Lobo-Da-Cunha A."/>
            <person name="Egas C."/>
            <person name="Da Costa M.S."/>
        </authorList>
    </citation>
    <scope>NUCLEOTIDE SEQUENCE [LARGE SCALE GENOMIC DNA]</scope>
    <source>
        <strain evidence="1 2">SPSPC-11</strain>
    </source>
</reference>
<evidence type="ECO:0000313" key="2">
    <source>
        <dbReference type="Proteomes" id="UP000233387"/>
    </source>
</evidence>
<proteinExistence type="predicted"/>
<protein>
    <submittedName>
        <fullName evidence="1">Uncharacterized protein</fullName>
    </submittedName>
</protein>
<dbReference type="Proteomes" id="UP000233387">
    <property type="component" value="Unassembled WGS sequence"/>
</dbReference>
<name>A0A2N3HZ37_9BACT</name>
<sequence>MLNNTAHTESYPNATGTINVPAGFLLGSIYNKSSNNILVAIDTTSINIATNTIYNFDFIGKTYPAIIIIAGVDTIDAVFHY</sequence>
<gene>
    <name evidence="1" type="ORF">Rain11_2662</name>
</gene>